<dbReference type="FunFam" id="1.10.10.10:FF:000001">
    <property type="entry name" value="LysR family transcriptional regulator"/>
    <property type="match status" value="1"/>
</dbReference>
<keyword evidence="3 6" id="KW-0238">DNA-binding</keyword>
<dbReference type="Proteomes" id="UP000523007">
    <property type="component" value="Unassembled WGS sequence"/>
</dbReference>
<dbReference type="GO" id="GO:0003700">
    <property type="term" value="F:DNA-binding transcription factor activity"/>
    <property type="evidence" value="ECO:0007669"/>
    <property type="project" value="InterPro"/>
</dbReference>
<dbReference type="SUPFAM" id="SSF46785">
    <property type="entry name" value="Winged helix' DNA-binding domain"/>
    <property type="match status" value="1"/>
</dbReference>
<comment type="similarity">
    <text evidence="1">Belongs to the LysR transcriptional regulatory family.</text>
</comment>
<dbReference type="GO" id="GO:0003677">
    <property type="term" value="F:DNA binding"/>
    <property type="evidence" value="ECO:0007669"/>
    <property type="project" value="UniProtKB-KW"/>
</dbReference>
<keyword evidence="2" id="KW-0805">Transcription regulation</keyword>
<protein>
    <submittedName>
        <fullName evidence="6">DNA-binding transcriptional LysR family regulator</fullName>
    </submittedName>
</protein>
<dbReference type="Pfam" id="PF03466">
    <property type="entry name" value="LysR_substrate"/>
    <property type="match status" value="1"/>
</dbReference>
<evidence type="ECO:0000313" key="6">
    <source>
        <dbReference type="EMBL" id="MBB4929847.1"/>
    </source>
</evidence>
<dbReference type="PANTHER" id="PTHR30346">
    <property type="entry name" value="TRANSCRIPTIONAL DUAL REGULATOR HCAR-RELATED"/>
    <property type="match status" value="1"/>
</dbReference>
<proteinExistence type="inferred from homology"/>
<evidence type="ECO:0000256" key="2">
    <source>
        <dbReference type="ARBA" id="ARBA00023015"/>
    </source>
</evidence>
<dbReference type="GO" id="GO:0032993">
    <property type="term" value="C:protein-DNA complex"/>
    <property type="evidence" value="ECO:0007669"/>
    <property type="project" value="TreeGrafter"/>
</dbReference>
<dbReference type="AlphaFoldDB" id="A0A7W7W0F2"/>
<evidence type="ECO:0000256" key="1">
    <source>
        <dbReference type="ARBA" id="ARBA00009437"/>
    </source>
</evidence>
<dbReference type="PRINTS" id="PR00039">
    <property type="entry name" value="HTHLYSR"/>
</dbReference>
<gene>
    <name evidence="6" type="ORF">F4561_000667</name>
</gene>
<dbReference type="Pfam" id="PF00126">
    <property type="entry name" value="HTH_1"/>
    <property type="match status" value="1"/>
</dbReference>
<dbReference type="PROSITE" id="PS50931">
    <property type="entry name" value="HTH_LYSR"/>
    <property type="match status" value="1"/>
</dbReference>
<reference evidence="6 7" key="1">
    <citation type="submission" date="2020-08" db="EMBL/GenBank/DDBJ databases">
        <title>Sequencing the genomes of 1000 actinobacteria strains.</title>
        <authorList>
            <person name="Klenk H.-P."/>
        </authorList>
    </citation>
    <scope>NUCLEOTIDE SEQUENCE [LARGE SCALE GENOMIC DNA]</scope>
    <source>
        <strain evidence="6 7">DSM 102030</strain>
    </source>
</reference>
<evidence type="ECO:0000259" key="5">
    <source>
        <dbReference type="PROSITE" id="PS50931"/>
    </source>
</evidence>
<dbReference type="Gene3D" id="3.40.190.290">
    <property type="match status" value="1"/>
</dbReference>
<name>A0A7W7W0F2_9ACTN</name>
<dbReference type="InterPro" id="IPR005119">
    <property type="entry name" value="LysR_subst-bd"/>
</dbReference>
<evidence type="ECO:0000313" key="7">
    <source>
        <dbReference type="Proteomes" id="UP000523007"/>
    </source>
</evidence>
<dbReference type="SUPFAM" id="SSF53850">
    <property type="entry name" value="Periplasmic binding protein-like II"/>
    <property type="match status" value="1"/>
</dbReference>
<organism evidence="6 7">
    <name type="scientific">Lipingzhangella halophila</name>
    <dbReference type="NCBI Taxonomy" id="1783352"/>
    <lineage>
        <taxon>Bacteria</taxon>
        <taxon>Bacillati</taxon>
        <taxon>Actinomycetota</taxon>
        <taxon>Actinomycetes</taxon>
        <taxon>Streptosporangiales</taxon>
        <taxon>Nocardiopsidaceae</taxon>
        <taxon>Lipingzhangella</taxon>
    </lineage>
</organism>
<dbReference type="PANTHER" id="PTHR30346:SF29">
    <property type="entry name" value="LYSR SUBSTRATE-BINDING"/>
    <property type="match status" value="1"/>
</dbReference>
<dbReference type="InterPro" id="IPR036388">
    <property type="entry name" value="WH-like_DNA-bd_sf"/>
</dbReference>
<evidence type="ECO:0000256" key="3">
    <source>
        <dbReference type="ARBA" id="ARBA00023125"/>
    </source>
</evidence>
<comment type="caution">
    <text evidence="6">The sequence shown here is derived from an EMBL/GenBank/DDBJ whole genome shotgun (WGS) entry which is preliminary data.</text>
</comment>
<keyword evidence="7" id="KW-1185">Reference proteome</keyword>
<dbReference type="InterPro" id="IPR000847">
    <property type="entry name" value="LysR_HTH_N"/>
</dbReference>
<dbReference type="InterPro" id="IPR036390">
    <property type="entry name" value="WH_DNA-bd_sf"/>
</dbReference>
<keyword evidence="4" id="KW-0804">Transcription</keyword>
<dbReference type="EMBL" id="JACHJT010000001">
    <property type="protein sequence ID" value="MBB4929847.1"/>
    <property type="molecule type" value="Genomic_DNA"/>
</dbReference>
<dbReference type="CDD" id="cd05466">
    <property type="entry name" value="PBP2_LTTR_substrate"/>
    <property type="match status" value="1"/>
</dbReference>
<evidence type="ECO:0000256" key="4">
    <source>
        <dbReference type="ARBA" id="ARBA00023163"/>
    </source>
</evidence>
<sequence>MQFHQLVYFLAVAETLHFTRAAEVSGVAQPSLSKQIRNLEEELGAPLFSRARGNITLTPAGDVLLPLAQRIVTDMRTARREIEELAGMRRGRVRLGATPSLCAGLLADALAGFHAGYPGVELRIDEGGSRDLIRALGRGELDLALIILPLHSSDPAFVTTPVLRESLVVVSSMDAPPPTDRGSMRVTELRDKPLVMFRPGYDLRESTLQACRAAGFEPRMAVEGGEMDAVLRFVEAGLGLAVVPSMVLKNRPGLRGTPLVLPRLLRTIAMAHRKDVEPAQAARAFRHYLMRHLTGLTREGLGEDLEVIAAPNEYPAE</sequence>
<accession>A0A7W7W0F2</accession>
<dbReference type="Gene3D" id="1.10.10.10">
    <property type="entry name" value="Winged helix-like DNA-binding domain superfamily/Winged helix DNA-binding domain"/>
    <property type="match status" value="1"/>
</dbReference>
<dbReference type="RefSeq" id="WP_184574643.1">
    <property type="nucleotide sequence ID" value="NZ_JACHJT010000001.1"/>
</dbReference>
<feature type="domain" description="HTH lysR-type" evidence="5">
    <location>
        <begin position="1"/>
        <end position="58"/>
    </location>
</feature>